<dbReference type="AlphaFoldDB" id="A0A450W6S9"/>
<name>A0A450W6S9_9GAMM</name>
<evidence type="ECO:0000313" key="3">
    <source>
        <dbReference type="EMBL" id="VFK12621.1"/>
    </source>
</evidence>
<organism evidence="3">
    <name type="scientific">Candidatus Kentrum sp. LPFa</name>
    <dbReference type="NCBI Taxonomy" id="2126335"/>
    <lineage>
        <taxon>Bacteria</taxon>
        <taxon>Pseudomonadati</taxon>
        <taxon>Pseudomonadota</taxon>
        <taxon>Gammaproteobacteria</taxon>
        <taxon>Candidatus Kentrum</taxon>
    </lineage>
</organism>
<dbReference type="PANTHER" id="PTHR46470">
    <property type="entry name" value="N-ACYLNEURAMINATE-9-PHOSPHATASE"/>
    <property type="match status" value="1"/>
</dbReference>
<evidence type="ECO:0000256" key="1">
    <source>
        <dbReference type="ARBA" id="ARBA00022801"/>
    </source>
</evidence>
<dbReference type="SUPFAM" id="SSF56784">
    <property type="entry name" value="HAD-like"/>
    <property type="match status" value="1"/>
</dbReference>
<dbReference type="Gene3D" id="3.40.50.1000">
    <property type="entry name" value="HAD superfamily/HAD-like"/>
    <property type="match status" value="1"/>
</dbReference>
<dbReference type="GO" id="GO:0016787">
    <property type="term" value="F:hydrolase activity"/>
    <property type="evidence" value="ECO:0007669"/>
    <property type="project" value="UniProtKB-KW"/>
</dbReference>
<dbReference type="Pfam" id="PF00702">
    <property type="entry name" value="Hydrolase"/>
    <property type="match status" value="1"/>
</dbReference>
<dbReference type="InterPro" id="IPR051400">
    <property type="entry name" value="HAD-like_hydrolase"/>
</dbReference>
<dbReference type="InterPro" id="IPR023214">
    <property type="entry name" value="HAD_sf"/>
</dbReference>
<dbReference type="SFLD" id="SFLDS00003">
    <property type="entry name" value="Haloacid_Dehalogenase"/>
    <property type="match status" value="1"/>
</dbReference>
<dbReference type="SFLD" id="SFLDG01129">
    <property type="entry name" value="C1.5:_HAD__Beta-PGM__Phosphata"/>
    <property type="match status" value="1"/>
</dbReference>
<reference evidence="3" key="1">
    <citation type="submission" date="2019-02" db="EMBL/GenBank/DDBJ databases">
        <authorList>
            <person name="Gruber-Vodicka R. H."/>
            <person name="Seah K. B. B."/>
        </authorList>
    </citation>
    <scope>NUCLEOTIDE SEQUENCE</scope>
    <source>
        <strain evidence="3">BECK_S313</strain>
    </source>
</reference>
<keyword evidence="2" id="KW-0460">Magnesium</keyword>
<gene>
    <name evidence="3" type="ORF">BECKLPF1236B_GA0070989_10392</name>
</gene>
<keyword evidence="1" id="KW-0378">Hydrolase</keyword>
<evidence type="ECO:0000256" key="2">
    <source>
        <dbReference type="ARBA" id="ARBA00022842"/>
    </source>
</evidence>
<dbReference type="EMBL" id="CAADFK010000039">
    <property type="protein sequence ID" value="VFK12621.1"/>
    <property type="molecule type" value="Genomic_DNA"/>
</dbReference>
<proteinExistence type="predicted"/>
<sequence length="218" mass="24428">MISTTKIVKKLEKHSDSIRVVSFDIFDTLLDRRIPDAYVSRIAADILVRQYPNTANAEQILQSRTRYRLAHEKSGTPWLLSAWLAHWANENGLSGSLVIEAGCQAELSAECAGLDLVDGAPGLLRHIKSSGYTVIATSDMWLDSDWLNKLLVSFGLVFDRVYSSGTVKKNKRKGDIFAFIENDISRPAKAFLHIGDNVLNDVVRPRQAGWKSLWMPQK</sequence>
<protein>
    <submittedName>
        <fullName evidence="3">FMN phosphatase YigB, HAD superfamily</fullName>
    </submittedName>
</protein>
<dbReference type="Gene3D" id="1.10.150.400">
    <property type="match status" value="1"/>
</dbReference>
<dbReference type="InterPro" id="IPR036412">
    <property type="entry name" value="HAD-like_sf"/>
</dbReference>
<accession>A0A450W6S9</accession>